<dbReference type="AlphaFoldDB" id="A0A3M7S2D6"/>
<reference evidence="1 2" key="1">
    <citation type="journal article" date="2018" name="Sci. Rep.">
        <title>Genomic signatures of local adaptation to the degree of environmental predictability in rotifers.</title>
        <authorList>
            <person name="Franch-Gras L."/>
            <person name="Hahn C."/>
            <person name="Garcia-Roger E.M."/>
            <person name="Carmona M.J."/>
            <person name="Serra M."/>
            <person name="Gomez A."/>
        </authorList>
    </citation>
    <scope>NUCLEOTIDE SEQUENCE [LARGE SCALE GENOMIC DNA]</scope>
    <source>
        <strain evidence="1">HYR1</strain>
    </source>
</reference>
<name>A0A3M7S2D6_BRAPC</name>
<dbReference type="EMBL" id="REGN01002149">
    <property type="protein sequence ID" value="RNA29944.1"/>
    <property type="molecule type" value="Genomic_DNA"/>
</dbReference>
<evidence type="ECO:0000313" key="2">
    <source>
        <dbReference type="Proteomes" id="UP000276133"/>
    </source>
</evidence>
<protein>
    <submittedName>
        <fullName evidence="1">Uncharacterized protein</fullName>
    </submittedName>
</protein>
<evidence type="ECO:0000313" key="1">
    <source>
        <dbReference type="EMBL" id="RNA29944.1"/>
    </source>
</evidence>
<sequence length="69" mass="8151">MNNQDVLIKFTICKPSHTILDFIQVSHFDQFFSISTRKSRFVGQDFHNSDNDKNQLKKVSKSLFCIERK</sequence>
<organism evidence="1 2">
    <name type="scientific">Brachionus plicatilis</name>
    <name type="common">Marine rotifer</name>
    <name type="synonym">Brachionus muelleri</name>
    <dbReference type="NCBI Taxonomy" id="10195"/>
    <lineage>
        <taxon>Eukaryota</taxon>
        <taxon>Metazoa</taxon>
        <taxon>Spiralia</taxon>
        <taxon>Gnathifera</taxon>
        <taxon>Rotifera</taxon>
        <taxon>Eurotatoria</taxon>
        <taxon>Monogononta</taxon>
        <taxon>Pseudotrocha</taxon>
        <taxon>Ploima</taxon>
        <taxon>Brachionidae</taxon>
        <taxon>Brachionus</taxon>
    </lineage>
</organism>
<comment type="caution">
    <text evidence="1">The sequence shown here is derived from an EMBL/GenBank/DDBJ whole genome shotgun (WGS) entry which is preliminary data.</text>
</comment>
<keyword evidence="2" id="KW-1185">Reference proteome</keyword>
<accession>A0A3M7S2D6</accession>
<proteinExistence type="predicted"/>
<dbReference type="Proteomes" id="UP000276133">
    <property type="component" value="Unassembled WGS sequence"/>
</dbReference>
<gene>
    <name evidence="1" type="ORF">BpHYR1_051108</name>
</gene>